<reference evidence="2 3" key="1">
    <citation type="submission" date="2022-03" db="EMBL/GenBank/DDBJ databases">
        <title>Genome data of Colletotrichum spp.</title>
        <authorList>
            <person name="Utami Y.D."/>
            <person name="Hiruma K."/>
        </authorList>
    </citation>
    <scope>NUCLEOTIDE SEQUENCE [LARGE SCALE GENOMIC DNA]</scope>
    <source>
        <strain evidence="2 3">MAFF 239500</strain>
    </source>
</reference>
<sequence>MAIINEFPGVKITVQVDGQDAVEYEDPDGFETDINRKNVRWRTFNYVESKDDAFFSVRYQVDNSHRWESPNHALALVLYIDGKRTDGLVCEARHFLNLDPFYVWNATVEGSRERSTASGYERLNKFKFSKVTTIDDAENERVEVDTKKAKSLGVIEVFIYPMVITGPMTYNTPGNHYGAQNDGFEIAEKALKGRAVSHGTS</sequence>
<dbReference type="InterPro" id="IPR057678">
    <property type="entry name" value="DUF7918"/>
</dbReference>
<evidence type="ECO:0000259" key="1">
    <source>
        <dbReference type="Pfam" id="PF25534"/>
    </source>
</evidence>
<protein>
    <recommendedName>
        <fullName evidence="1">DUF7918 domain-containing protein</fullName>
    </recommendedName>
</protein>
<comment type="caution">
    <text evidence="2">The sequence shown here is derived from an EMBL/GenBank/DDBJ whole genome shotgun (WGS) entry which is preliminary data.</text>
</comment>
<proteinExistence type="predicted"/>
<dbReference type="RefSeq" id="XP_049132342.1">
    <property type="nucleotide sequence ID" value="XM_049276385.1"/>
</dbReference>
<organism evidence="2 3">
    <name type="scientific">Colletotrichum spaethianum</name>
    <dbReference type="NCBI Taxonomy" id="700344"/>
    <lineage>
        <taxon>Eukaryota</taxon>
        <taxon>Fungi</taxon>
        <taxon>Dikarya</taxon>
        <taxon>Ascomycota</taxon>
        <taxon>Pezizomycotina</taxon>
        <taxon>Sordariomycetes</taxon>
        <taxon>Hypocreomycetidae</taxon>
        <taxon>Glomerellales</taxon>
        <taxon>Glomerellaceae</taxon>
        <taxon>Colletotrichum</taxon>
        <taxon>Colletotrichum spaethianum species complex</taxon>
    </lineage>
</organism>
<feature type="domain" description="DUF7918" evidence="1">
    <location>
        <begin position="9"/>
        <end position="201"/>
    </location>
</feature>
<accession>A0AA37PD47</accession>
<evidence type="ECO:0000313" key="2">
    <source>
        <dbReference type="EMBL" id="GKT49992.1"/>
    </source>
</evidence>
<dbReference type="Proteomes" id="UP001055115">
    <property type="component" value="Unassembled WGS sequence"/>
</dbReference>
<dbReference type="PANTHER" id="PTHR36223">
    <property type="entry name" value="BETA-LACTAMASE-TYPE TRANSPEPTIDASE FOLD DOMAIN CONTAINING PROTEIN"/>
    <property type="match status" value="1"/>
</dbReference>
<keyword evidence="3" id="KW-1185">Reference proteome</keyword>
<dbReference type="Pfam" id="PF25534">
    <property type="entry name" value="DUF7918"/>
    <property type="match status" value="1"/>
</dbReference>
<dbReference type="EMBL" id="BQXU01000033">
    <property type="protein sequence ID" value="GKT49992.1"/>
    <property type="molecule type" value="Genomic_DNA"/>
</dbReference>
<dbReference type="GeneID" id="73330975"/>
<evidence type="ECO:0000313" key="3">
    <source>
        <dbReference type="Proteomes" id="UP001055115"/>
    </source>
</evidence>
<name>A0AA37PD47_9PEZI</name>
<dbReference type="AlphaFoldDB" id="A0AA37PD47"/>
<dbReference type="PANTHER" id="PTHR36223:SF1">
    <property type="entry name" value="TRANSCRIPTION ELONGATION FACTOR EAF N-TERMINAL DOMAIN-CONTAINING PROTEIN"/>
    <property type="match status" value="1"/>
</dbReference>
<gene>
    <name evidence="2" type="ORF">ColSpa_10173</name>
</gene>